<keyword evidence="1" id="KW-0812">Transmembrane</keyword>
<evidence type="ECO:0000313" key="2">
    <source>
        <dbReference type="EMBL" id="PXY82219.1"/>
    </source>
</evidence>
<proteinExistence type="predicted"/>
<keyword evidence="1" id="KW-1133">Transmembrane helix</keyword>
<dbReference type="AlphaFoldDB" id="A0A318M237"/>
<dbReference type="Proteomes" id="UP000247744">
    <property type="component" value="Unassembled WGS sequence"/>
</dbReference>
<sequence>MTWLQAGCFCLCAASVYSQHCLLCAKVSIAVDPGQDNPKIIKQFVATLIIAAISVICDTIIFSGSVSIILILIAAWFIEVFPELPTMAEWMYD</sequence>
<protein>
    <submittedName>
        <fullName evidence="2">Uncharacterized protein</fullName>
    </submittedName>
</protein>
<reference evidence="2 3" key="1">
    <citation type="submission" date="2018-05" db="EMBL/GenBank/DDBJ databases">
        <title>Reference genomes for bee gut microbiota database.</title>
        <authorList>
            <person name="Ellegaard K.M."/>
        </authorList>
    </citation>
    <scope>NUCLEOTIDE SEQUENCE [LARGE SCALE GENOMIC DNA]</scope>
    <source>
        <strain evidence="2 3">ESL0200</strain>
    </source>
</reference>
<dbReference type="EMBL" id="QGLL01000008">
    <property type="protein sequence ID" value="PXY82219.1"/>
    <property type="molecule type" value="Genomic_DNA"/>
</dbReference>
<name>A0A318M237_9BIFI</name>
<accession>A0A318M237</accession>
<keyword evidence="1" id="KW-0472">Membrane</keyword>
<organism evidence="2 3">
    <name type="scientific">Bifidobacterium asteroides</name>
    <dbReference type="NCBI Taxonomy" id="1684"/>
    <lineage>
        <taxon>Bacteria</taxon>
        <taxon>Bacillati</taxon>
        <taxon>Actinomycetota</taxon>
        <taxon>Actinomycetes</taxon>
        <taxon>Bifidobacteriales</taxon>
        <taxon>Bifidobacteriaceae</taxon>
        <taxon>Bifidobacterium</taxon>
    </lineage>
</organism>
<evidence type="ECO:0000256" key="1">
    <source>
        <dbReference type="SAM" id="Phobius"/>
    </source>
</evidence>
<comment type="caution">
    <text evidence="2">The sequence shown here is derived from an EMBL/GenBank/DDBJ whole genome shotgun (WGS) entry which is preliminary data.</text>
</comment>
<feature type="transmembrane region" description="Helical" evidence="1">
    <location>
        <begin position="48"/>
        <end position="78"/>
    </location>
</feature>
<gene>
    <name evidence="2" type="ORF">DKK75_05385</name>
</gene>
<evidence type="ECO:0000313" key="3">
    <source>
        <dbReference type="Proteomes" id="UP000247744"/>
    </source>
</evidence>